<dbReference type="AlphaFoldDB" id="A0A3M7PFN8"/>
<proteinExistence type="predicted"/>
<dbReference type="Proteomes" id="UP000276133">
    <property type="component" value="Unassembled WGS sequence"/>
</dbReference>
<reference evidence="1 2" key="1">
    <citation type="journal article" date="2018" name="Sci. Rep.">
        <title>Genomic signatures of local adaptation to the degree of environmental predictability in rotifers.</title>
        <authorList>
            <person name="Franch-Gras L."/>
            <person name="Hahn C."/>
            <person name="Garcia-Roger E.M."/>
            <person name="Carmona M.J."/>
            <person name="Serra M."/>
            <person name="Gomez A."/>
        </authorList>
    </citation>
    <scope>NUCLEOTIDE SEQUENCE [LARGE SCALE GENOMIC DNA]</scope>
    <source>
        <strain evidence="1">HYR1</strain>
    </source>
</reference>
<protein>
    <submittedName>
        <fullName evidence="1">Uncharacterized protein</fullName>
    </submittedName>
</protein>
<name>A0A3M7PFN8_BRAPC</name>
<keyword evidence="2" id="KW-1185">Reference proteome</keyword>
<comment type="caution">
    <text evidence="1">The sequence shown here is derived from an EMBL/GenBank/DDBJ whole genome shotgun (WGS) entry which is preliminary data.</text>
</comment>
<dbReference type="EMBL" id="REGN01011360">
    <property type="protein sequence ID" value="RMZ97524.1"/>
    <property type="molecule type" value="Genomic_DNA"/>
</dbReference>
<accession>A0A3M7PFN8</accession>
<evidence type="ECO:0000313" key="2">
    <source>
        <dbReference type="Proteomes" id="UP000276133"/>
    </source>
</evidence>
<evidence type="ECO:0000313" key="1">
    <source>
        <dbReference type="EMBL" id="RMZ97524.1"/>
    </source>
</evidence>
<organism evidence="1 2">
    <name type="scientific">Brachionus plicatilis</name>
    <name type="common">Marine rotifer</name>
    <name type="synonym">Brachionus muelleri</name>
    <dbReference type="NCBI Taxonomy" id="10195"/>
    <lineage>
        <taxon>Eukaryota</taxon>
        <taxon>Metazoa</taxon>
        <taxon>Spiralia</taxon>
        <taxon>Gnathifera</taxon>
        <taxon>Rotifera</taxon>
        <taxon>Eurotatoria</taxon>
        <taxon>Monogononta</taxon>
        <taxon>Pseudotrocha</taxon>
        <taxon>Ploima</taxon>
        <taxon>Brachionidae</taxon>
        <taxon>Brachionus</taxon>
    </lineage>
</organism>
<gene>
    <name evidence="1" type="ORF">BpHYR1_044429</name>
</gene>
<sequence length="61" mass="7154">MFDLKLHIFLFQSQANVPSDDLNKLKSYRLKKICTNRNQRIIITNNMYSVVGVRILVNSNK</sequence>